<dbReference type="AlphaFoldDB" id="A0A1F6MBU2"/>
<dbReference type="EMBL" id="MFPU01000064">
    <property type="protein sequence ID" value="OGH69132.1"/>
    <property type="molecule type" value="Genomic_DNA"/>
</dbReference>
<accession>A0A1F6MBU2</accession>
<name>A0A1F6MBU2_9BACT</name>
<sequence>MRELNLSQQRGIFDSTCAKPVTLIGAGAVGSQVAVMLAKIGVPKIIVYDGDAIESHNIPMSAYRQNDLGSFKVEALRAIVSEQSGLVIDTVPKMYTGEPLKGTVVACVDTMEARKSIWQQVKRNPNVDILVDTRVAEEFVSVFAIAPCDEEDTAYYEHFLYPSNKALRPTCGHHGIIHVGAVAAAAVCANLTNWWQNGKKKRHFKELCVELECVD</sequence>
<organism evidence="2 3">
    <name type="scientific">Candidatus Magasanikbacteria bacterium RIFCSPHIGHO2_01_FULL_47_8</name>
    <dbReference type="NCBI Taxonomy" id="1798673"/>
    <lineage>
        <taxon>Bacteria</taxon>
        <taxon>Candidatus Magasanikiibacteriota</taxon>
    </lineage>
</organism>
<comment type="caution">
    <text evidence="2">The sequence shown here is derived from an EMBL/GenBank/DDBJ whole genome shotgun (WGS) entry which is preliminary data.</text>
</comment>
<protein>
    <recommendedName>
        <fullName evidence="1">THIF-type NAD/FAD binding fold domain-containing protein</fullName>
    </recommendedName>
</protein>
<dbReference type="Pfam" id="PF00899">
    <property type="entry name" value="ThiF"/>
    <property type="match status" value="1"/>
</dbReference>
<dbReference type="Proteomes" id="UP000177953">
    <property type="component" value="Unassembled WGS sequence"/>
</dbReference>
<gene>
    <name evidence="2" type="ORF">A2754_02520</name>
</gene>
<dbReference type="Gene3D" id="3.40.50.720">
    <property type="entry name" value="NAD(P)-binding Rossmann-like Domain"/>
    <property type="match status" value="1"/>
</dbReference>
<evidence type="ECO:0000259" key="1">
    <source>
        <dbReference type="Pfam" id="PF00899"/>
    </source>
</evidence>
<dbReference type="GO" id="GO:0008641">
    <property type="term" value="F:ubiquitin-like modifier activating enzyme activity"/>
    <property type="evidence" value="ECO:0007669"/>
    <property type="project" value="InterPro"/>
</dbReference>
<reference evidence="2 3" key="1">
    <citation type="journal article" date="2016" name="Nat. Commun.">
        <title>Thousands of microbial genomes shed light on interconnected biogeochemical processes in an aquifer system.</title>
        <authorList>
            <person name="Anantharaman K."/>
            <person name="Brown C.T."/>
            <person name="Hug L.A."/>
            <person name="Sharon I."/>
            <person name="Castelle C.J."/>
            <person name="Probst A.J."/>
            <person name="Thomas B.C."/>
            <person name="Singh A."/>
            <person name="Wilkins M.J."/>
            <person name="Karaoz U."/>
            <person name="Brodie E.L."/>
            <person name="Williams K.H."/>
            <person name="Hubbard S.S."/>
            <person name="Banfield J.F."/>
        </authorList>
    </citation>
    <scope>NUCLEOTIDE SEQUENCE [LARGE SCALE GENOMIC DNA]</scope>
</reference>
<evidence type="ECO:0000313" key="3">
    <source>
        <dbReference type="Proteomes" id="UP000177953"/>
    </source>
</evidence>
<dbReference type="InterPro" id="IPR035985">
    <property type="entry name" value="Ubiquitin-activating_enz"/>
</dbReference>
<dbReference type="SUPFAM" id="SSF69572">
    <property type="entry name" value="Activating enzymes of the ubiquitin-like proteins"/>
    <property type="match status" value="1"/>
</dbReference>
<proteinExistence type="predicted"/>
<evidence type="ECO:0000313" key="2">
    <source>
        <dbReference type="EMBL" id="OGH69132.1"/>
    </source>
</evidence>
<feature type="domain" description="THIF-type NAD/FAD binding fold" evidence="1">
    <location>
        <begin position="21"/>
        <end position="192"/>
    </location>
</feature>
<dbReference type="InterPro" id="IPR000594">
    <property type="entry name" value="ThiF_NAD_FAD-bd"/>
</dbReference>